<evidence type="ECO:0000313" key="3">
    <source>
        <dbReference type="EMBL" id="AXX90231.1"/>
    </source>
</evidence>
<dbReference type="Proteomes" id="UP000263040">
    <property type="component" value="Chromosome"/>
</dbReference>
<feature type="domain" description="NB-ARC" evidence="2">
    <location>
        <begin position="195"/>
        <end position="344"/>
    </location>
</feature>
<dbReference type="PANTHER" id="PTHR47691:SF3">
    <property type="entry name" value="HTH-TYPE TRANSCRIPTIONAL REGULATOR RV0890C-RELATED"/>
    <property type="match status" value="1"/>
</dbReference>
<dbReference type="SMART" id="SM00028">
    <property type="entry name" value="TPR"/>
    <property type="match status" value="4"/>
</dbReference>
<sequence length="931" mass="108776">MIDNDKKLRKHGYDLLINNFEPLIRGYIIHKILIPKFGLQWLTAIPLGVIDSLEKEGKELKSENIELYFDELYLWCLKEIIIQKDIFVDMHELFGYDLEKSAFISMMDEVNEHRRKIAHAKANYTIYDFEILIELICTICKGTYANNLIQYIKRGGYKSDIEIPTTFFENSKCINNLPIEDYDLDGGFVGRRQEILKIKKLLYSNQDRIISITGAGGLGKTALALKIAYSIMSENINPYSSIIWFSAKEDKLTSENGIVSIESQISDYLSILKDILKILNNETYSVFEKNNMNENNYEVAIYEIFLKTKCLLIIDNLETITNTDIIEFIKNVPRPSQILITSRKGLGEIERRYPLPDFLITDAVKLFRIISKERNMNDLLKLSQKSIESFIKSVSSYPLLIKWSIGKICLGMDINKAFAEIYEGDSEISQFVFNDIFNLLSKDSKKCLYSMVVFGDKGISKHLIQHLTSLNSQIVDDSLEELIITSFVYPEIKEEKESINTYYQMLLLTRGFVQNKLDSEKILQRELQTKYCELSLHIENTEKSQSEFHHSLTMFGIETEEDKIAFNHVRTAKNYIKVGDYKQAINSFETAISISPKLSYLYSEYGRFVFGRGHIEEAEKYYLKACHLDASNYRNHFAYGVFLRKQNRIEDAIIHLIKVEELNPEFLSVYNELGRALSFNEKYEKANEKFEISLKQNGDYINYKHINITLYYQSDNYKRWSEKYFDCKDFENGIKNLIKSLEVIKKANKSIQYDEKNLVLEKRILKDIGINLIITGDFKKGKEYLIEATEIVYSNDGRKPLSNLIAIESYLFLANYLFKHNLEEKEIILDYLYKAEKLTFDRRFQMRIESLKEQINETKIKKGNIKFFNVTKKFGVIKTDLTNEEYTFVLANLKTYQTDIELFNLEGKNVTFREDENNINKKYAFSIKIID</sequence>
<dbReference type="InterPro" id="IPR027417">
    <property type="entry name" value="P-loop_NTPase"/>
</dbReference>
<dbReference type="Gene3D" id="1.25.40.10">
    <property type="entry name" value="Tetratricopeptide repeat domain"/>
    <property type="match status" value="1"/>
</dbReference>
<dbReference type="AlphaFoldDB" id="A0AAD0SR91"/>
<dbReference type="SUPFAM" id="SSF48452">
    <property type="entry name" value="TPR-like"/>
    <property type="match status" value="1"/>
</dbReference>
<name>A0AAD0SR91_9BACT</name>
<accession>A0AAD0SR91</accession>
<reference evidence="3 4" key="1">
    <citation type="submission" date="2018-08" db="EMBL/GenBank/DDBJ databases">
        <title>Complete genome of the Arcobacter suis type strain LMG 26152.</title>
        <authorList>
            <person name="Miller W.G."/>
            <person name="Yee E."/>
            <person name="Bono J.L."/>
        </authorList>
    </citation>
    <scope>NUCLEOTIDE SEQUENCE [LARGE SCALE GENOMIC DNA]</scope>
    <source>
        <strain evidence="3 4">CECT 7833</strain>
    </source>
</reference>
<keyword evidence="1" id="KW-0802">TPR repeat</keyword>
<evidence type="ECO:0000313" key="4">
    <source>
        <dbReference type="Proteomes" id="UP000263040"/>
    </source>
</evidence>
<dbReference type="InterPro" id="IPR019734">
    <property type="entry name" value="TPR_rpt"/>
</dbReference>
<dbReference type="GO" id="GO:0043531">
    <property type="term" value="F:ADP binding"/>
    <property type="evidence" value="ECO:0007669"/>
    <property type="project" value="InterPro"/>
</dbReference>
<dbReference type="SUPFAM" id="SSF52540">
    <property type="entry name" value="P-loop containing nucleoside triphosphate hydrolases"/>
    <property type="match status" value="1"/>
</dbReference>
<dbReference type="InterPro" id="IPR002182">
    <property type="entry name" value="NB-ARC"/>
</dbReference>
<dbReference type="EMBL" id="CP032100">
    <property type="protein sequence ID" value="AXX90231.1"/>
    <property type="molecule type" value="Genomic_DNA"/>
</dbReference>
<proteinExistence type="predicted"/>
<dbReference type="Gene3D" id="3.40.50.300">
    <property type="entry name" value="P-loop containing nucleotide triphosphate hydrolases"/>
    <property type="match status" value="1"/>
</dbReference>
<gene>
    <name evidence="3" type="ORF">ASUIS_1762</name>
</gene>
<feature type="repeat" description="TPR" evidence="1">
    <location>
        <begin position="599"/>
        <end position="632"/>
    </location>
</feature>
<dbReference type="KEGG" id="asui:ASUIS_1762"/>
<feature type="repeat" description="TPR" evidence="1">
    <location>
        <begin position="565"/>
        <end position="598"/>
    </location>
</feature>
<dbReference type="RefSeq" id="WP_118886746.1">
    <property type="nucleotide sequence ID" value="NZ_CP032100.1"/>
</dbReference>
<dbReference type="Pfam" id="PF13181">
    <property type="entry name" value="TPR_8"/>
    <property type="match status" value="1"/>
</dbReference>
<protein>
    <submittedName>
        <fullName evidence="3">PilW domain-containing protein</fullName>
    </submittedName>
</protein>
<organism evidence="3 4">
    <name type="scientific">Arcobacter suis CECT 7833</name>
    <dbReference type="NCBI Taxonomy" id="663365"/>
    <lineage>
        <taxon>Bacteria</taxon>
        <taxon>Pseudomonadati</taxon>
        <taxon>Campylobacterota</taxon>
        <taxon>Epsilonproteobacteria</taxon>
        <taxon>Campylobacterales</taxon>
        <taxon>Arcobacteraceae</taxon>
        <taxon>Arcobacter</taxon>
    </lineage>
</organism>
<evidence type="ECO:0000259" key="2">
    <source>
        <dbReference type="Pfam" id="PF00931"/>
    </source>
</evidence>
<dbReference type="Pfam" id="PF00931">
    <property type="entry name" value="NB-ARC"/>
    <property type="match status" value="1"/>
</dbReference>
<dbReference type="InterPro" id="IPR011990">
    <property type="entry name" value="TPR-like_helical_dom_sf"/>
</dbReference>
<dbReference type="PANTHER" id="PTHR47691">
    <property type="entry name" value="REGULATOR-RELATED"/>
    <property type="match status" value="1"/>
</dbReference>
<dbReference type="PROSITE" id="PS50005">
    <property type="entry name" value="TPR"/>
    <property type="match status" value="2"/>
</dbReference>
<keyword evidence="4" id="KW-1185">Reference proteome</keyword>
<evidence type="ECO:0000256" key="1">
    <source>
        <dbReference type="PROSITE-ProRule" id="PRU00339"/>
    </source>
</evidence>